<sequence>MAAPAMDTKKIYDFETYAPNVLGTSFKRVEILGYFSFETAVMLQGDIQPVHAAVVSSGNLPTGFPNDPRQYNYYRIKKADGSITIIGEPWIDPTSIVEVQVSTAVVTIPNVSTSDLARITTMLKQAGFVNFQINFGGTNTTT</sequence>
<name>A0AAU7PG20_9VIRU</name>
<dbReference type="InterPro" id="IPR046907">
    <property type="entry name" value="SH3DP"/>
</dbReference>
<protein>
    <submittedName>
        <fullName evidence="2">SH3 domain-containing family protein</fullName>
    </submittedName>
</protein>
<evidence type="ECO:0000313" key="2">
    <source>
        <dbReference type="EMBL" id="XBS47700.1"/>
    </source>
</evidence>
<evidence type="ECO:0000259" key="1">
    <source>
        <dbReference type="Pfam" id="PF20287"/>
    </source>
</evidence>
<accession>A0AAU7PG20</accession>
<dbReference type="Pfam" id="PF20287">
    <property type="entry name" value="SH3DP"/>
    <property type="match status" value="1"/>
</dbReference>
<reference evidence="2" key="1">
    <citation type="submission" date="2024-05" db="EMBL/GenBank/DDBJ databases">
        <title>Isolation and characterization of the novel Burkholderia jumbo bacteriophage Surprise13.</title>
        <authorList>
            <person name="Supina B.S.I."/>
            <person name="Dennis J."/>
        </authorList>
    </citation>
    <scope>NUCLEOTIDE SEQUENCE</scope>
</reference>
<dbReference type="EMBL" id="PP856017">
    <property type="protein sequence ID" value="XBS47700.1"/>
    <property type="molecule type" value="Genomic_DNA"/>
</dbReference>
<proteinExistence type="predicted"/>
<organism evidence="2">
    <name type="scientific">Burkholderia phage vB_BgluM-SURPRISE13</name>
    <dbReference type="NCBI Taxonomy" id="3159457"/>
    <lineage>
        <taxon>Viruses</taxon>
    </lineage>
</organism>
<gene>
    <name evidence="2" type="ORF">SURPRISE13_004</name>
</gene>
<feature type="domain" description="SH3 fold" evidence="1">
    <location>
        <begin position="7"/>
        <end position="128"/>
    </location>
</feature>